<organism evidence="1 2">
    <name type="scientific">Marinitoga hydrogenitolerans (strain DSM 16785 / JCM 12826 / AT1271)</name>
    <dbReference type="NCBI Taxonomy" id="1122195"/>
    <lineage>
        <taxon>Bacteria</taxon>
        <taxon>Thermotogati</taxon>
        <taxon>Thermotogota</taxon>
        <taxon>Thermotogae</taxon>
        <taxon>Petrotogales</taxon>
        <taxon>Petrotogaceae</taxon>
        <taxon>Marinitoga</taxon>
    </lineage>
</organism>
<gene>
    <name evidence="1" type="ORF">SAMN02745164_01534</name>
</gene>
<sequence length="598" mass="70046">MKKWLILFLLFVNFTYLFGVKIITTSNDSLTGTFLSINAYQLFFKIENKVNKLPINEIKTIEFTPTEKSNMFFSLKNYYTFKGYLEKIEKDYFIFKDSNILFKIYKSDLKIAVSKNRVTTNRISTKFGNFHFSPIEIISDKFWKIKTEYGEMILPSIVIESSFRPNISSENKNILYLNNGDYFFYDTVNLKNSLFDFFIYNFYIQIPKEKILFLKNHSYIPKKVKSNKLYRLNINDKDYYIDDFDIKENKIYIENKIIETPKIKFLSQAILNLYIINDIFYSGVSANNNSLFISGYSKKLYKLDLINGIKNIYDLNSYSYDFPVIYNNKIFLSGFRNNLIVINNEKSLKEFNVGELYSGVTILNKDKYLMHLWSDKLLVFNSKNETINSFKIKTSKRSPLIDYENNIIDLDIFGNLYKFDNNLNPIFHISLNGKTDYFNIDTKNNIYISGPDNKFTILDKNGNLLFSYNLDDIPYSFPLIDEFENTIYIALKNKFLYALNNGEILWKTYVGYAPGTGVLTKKYIILTTLNHNIIFVNKENGKIEKEYKLGYSTNLSMDENGFLYSASSKGVVSIIDVNDKVVNQYKFNAQHTGNPNIK</sequence>
<evidence type="ECO:0000313" key="1">
    <source>
        <dbReference type="EMBL" id="SHE97623.1"/>
    </source>
</evidence>
<keyword evidence="2" id="KW-1185">Reference proteome</keyword>
<dbReference type="SMART" id="SM00564">
    <property type="entry name" value="PQQ"/>
    <property type="match status" value="4"/>
</dbReference>
<dbReference type="AlphaFoldDB" id="A0A1M4XWG1"/>
<dbReference type="EMBL" id="FQUI01000025">
    <property type="protein sequence ID" value="SHE97623.1"/>
    <property type="molecule type" value="Genomic_DNA"/>
</dbReference>
<comment type="caution">
    <text evidence="1">The sequence shown here is derived from an EMBL/GenBank/DDBJ whole genome shotgun (WGS) entry which is preliminary data.</text>
</comment>
<evidence type="ECO:0000313" key="2">
    <source>
        <dbReference type="Proteomes" id="UP000184334"/>
    </source>
</evidence>
<name>A0A1M4XWG1_MARH1</name>
<proteinExistence type="predicted"/>
<dbReference type="InterPro" id="IPR011047">
    <property type="entry name" value="Quinoprotein_ADH-like_sf"/>
</dbReference>
<protein>
    <submittedName>
        <fullName evidence="1">Uncharacterized protein</fullName>
    </submittedName>
</protein>
<dbReference type="RefSeq" id="WP_072865107.1">
    <property type="nucleotide sequence ID" value="NZ_FQUI01000025.1"/>
</dbReference>
<dbReference type="Proteomes" id="UP000184334">
    <property type="component" value="Unassembled WGS sequence"/>
</dbReference>
<dbReference type="Gene3D" id="2.130.10.10">
    <property type="entry name" value="YVTN repeat-like/Quinoprotein amine dehydrogenase"/>
    <property type="match status" value="1"/>
</dbReference>
<dbReference type="STRING" id="1122195.SAMN02745164_01534"/>
<dbReference type="SUPFAM" id="SSF50998">
    <property type="entry name" value="Quinoprotein alcohol dehydrogenase-like"/>
    <property type="match status" value="1"/>
</dbReference>
<dbReference type="InterPro" id="IPR018391">
    <property type="entry name" value="PQQ_b-propeller_rpt"/>
</dbReference>
<dbReference type="InterPro" id="IPR015943">
    <property type="entry name" value="WD40/YVTN_repeat-like_dom_sf"/>
</dbReference>
<reference evidence="1" key="1">
    <citation type="submission" date="2016-11" db="EMBL/GenBank/DDBJ databases">
        <authorList>
            <person name="Varghese N."/>
            <person name="Submissions S."/>
        </authorList>
    </citation>
    <scope>NUCLEOTIDE SEQUENCE [LARGE SCALE GENOMIC DNA]</scope>
    <source>
        <strain evidence="1">DSM 16785</strain>
    </source>
</reference>
<dbReference type="OrthoDB" id="49452at2"/>
<accession>A0A1M4XWG1</accession>